<dbReference type="PANTHER" id="PTHR30619">
    <property type="entry name" value="DNA INTERNALIZATION/COMPETENCE PROTEIN COMEC/REC2"/>
    <property type="match status" value="1"/>
</dbReference>
<feature type="transmembrane region" description="Helical" evidence="6">
    <location>
        <begin position="379"/>
        <end position="412"/>
    </location>
</feature>
<proteinExistence type="predicted"/>
<keyword evidence="9" id="KW-1185">Reference proteome</keyword>
<evidence type="ECO:0000256" key="3">
    <source>
        <dbReference type="ARBA" id="ARBA00022692"/>
    </source>
</evidence>
<dbReference type="AlphaFoldDB" id="A0A1B1U7G1"/>
<evidence type="ECO:0000259" key="7">
    <source>
        <dbReference type="Pfam" id="PF03772"/>
    </source>
</evidence>
<dbReference type="PANTHER" id="PTHR30619:SF7">
    <property type="entry name" value="BETA-LACTAMASE DOMAIN PROTEIN"/>
    <property type="match status" value="1"/>
</dbReference>
<dbReference type="InterPro" id="IPR052159">
    <property type="entry name" value="Competence_DNA_uptake"/>
</dbReference>
<feature type="transmembrane region" description="Helical" evidence="6">
    <location>
        <begin position="7"/>
        <end position="25"/>
    </location>
</feature>
<feature type="transmembrane region" description="Helical" evidence="6">
    <location>
        <begin position="201"/>
        <end position="218"/>
    </location>
</feature>
<evidence type="ECO:0000256" key="1">
    <source>
        <dbReference type="ARBA" id="ARBA00004651"/>
    </source>
</evidence>
<reference evidence="9" key="1">
    <citation type="submission" date="2016-07" db="EMBL/GenBank/DDBJ databases">
        <authorList>
            <person name="Florea S."/>
            <person name="Webb J.S."/>
            <person name="Jaromczyk J."/>
            <person name="Schardl C.L."/>
        </authorList>
    </citation>
    <scope>NUCLEOTIDE SEQUENCE [LARGE SCALE GENOMIC DNA]</scope>
    <source>
        <strain evidence="9">MIT 01-6242</strain>
    </source>
</reference>
<feature type="transmembrane region" description="Helical" evidence="6">
    <location>
        <begin position="224"/>
        <end position="240"/>
    </location>
</feature>
<dbReference type="KEGG" id="het:BBW65_01410"/>
<dbReference type="Pfam" id="PF03772">
    <property type="entry name" value="Competence"/>
    <property type="match status" value="1"/>
</dbReference>
<dbReference type="STRING" id="222136.BBW65_01410"/>
<organism evidence="8 9">
    <name type="scientific">Helicobacter enhydrae</name>
    <dbReference type="NCBI Taxonomy" id="222136"/>
    <lineage>
        <taxon>Bacteria</taxon>
        <taxon>Pseudomonadati</taxon>
        <taxon>Campylobacterota</taxon>
        <taxon>Epsilonproteobacteria</taxon>
        <taxon>Campylobacterales</taxon>
        <taxon>Helicobacteraceae</taxon>
        <taxon>Helicobacter</taxon>
    </lineage>
</organism>
<sequence length="418" mass="48162">MLDTPKEWGGFGLILLCVALLFWGMRYTQYQSYITQDKQTISALVLAQYPKKDYWVLKLKTDSSQILYTTSKEHLKNLQNRHITIFGKPTKCSFIQSLKSCFFVTFSITLEPQGSSVRHYLSSWIASQHQEAIYAELYETLFLAFHLPKEWRDLASKLQISHLIAISGLHLGILLGVFVGIVGVPYRFLQQRYFTYRHRHFDLSFLGLLLLLGYLVVIDFQPSFLRAFAMSALAIFLLYYNLRILEYRFLFVCMAILLALFPFLAVSIGFWFSCAGVFLIIGIVRYFHLNRLGKLAQIVIYVLFFNAYLFLSMLPLSLFVFPIFSPWSILSIPLSIVFPAFFVLALFLHILGIGGVLDWGLEWMYQIVLDGSGVELPDWIFGIYLICFFASIRFAVAFWALPGLGLALWLYLSLEKLS</sequence>
<feature type="domain" description="ComEC/Rec2-related protein" evidence="7">
    <location>
        <begin position="146"/>
        <end position="372"/>
    </location>
</feature>
<keyword evidence="2" id="KW-1003">Cell membrane</keyword>
<evidence type="ECO:0000256" key="6">
    <source>
        <dbReference type="SAM" id="Phobius"/>
    </source>
</evidence>
<feature type="transmembrane region" description="Helical" evidence="6">
    <location>
        <begin position="163"/>
        <end position="189"/>
    </location>
</feature>
<evidence type="ECO:0000256" key="2">
    <source>
        <dbReference type="ARBA" id="ARBA00022475"/>
    </source>
</evidence>
<feature type="transmembrane region" description="Helical" evidence="6">
    <location>
        <begin position="336"/>
        <end position="359"/>
    </location>
</feature>
<evidence type="ECO:0000256" key="4">
    <source>
        <dbReference type="ARBA" id="ARBA00022989"/>
    </source>
</evidence>
<dbReference type="GO" id="GO:0005886">
    <property type="term" value="C:plasma membrane"/>
    <property type="evidence" value="ECO:0007669"/>
    <property type="project" value="UniProtKB-SubCell"/>
</dbReference>
<protein>
    <recommendedName>
        <fullName evidence="7">ComEC/Rec2-related protein domain-containing protein</fullName>
    </recommendedName>
</protein>
<gene>
    <name evidence="8" type="ORF">BBW65_01410</name>
</gene>
<evidence type="ECO:0000313" key="9">
    <source>
        <dbReference type="Proteomes" id="UP000092884"/>
    </source>
</evidence>
<dbReference type="Proteomes" id="UP000092884">
    <property type="component" value="Chromosome"/>
</dbReference>
<keyword evidence="3 6" id="KW-0812">Transmembrane</keyword>
<evidence type="ECO:0000313" key="8">
    <source>
        <dbReference type="EMBL" id="ANV98723.1"/>
    </source>
</evidence>
<dbReference type="NCBIfam" id="TIGR00360">
    <property type="entry name" value="ComEC_N-term"/>
    <property type="match status" value="1"/>
</dbReference>
<accession>A0A1B1U7G1</accession>
<evidence type="ECO:0000256" key="5">
    <source>
        <dbReference type="ARBA" id="ARBA00023136"/>
    </source>
</evidence>
<feature type="transmembrane region" description="Helical" evidence="6">
    <location>
        <begin position="247"/>
        <end position="264"/>
    </location>
</feature>
<dbReference type="InterPro" id="IPR004477">
    <property type="entry name" value="ComEC_N"/>
</dbReference>
<keyword evidence="5 6" id="KW-0472">Membrane</keyword>
<feature type="transmembrane region" description="Helical" evidence="6">
    <location>
        <begin position="270"/>
        <end position="287"/>
    </location>
</feature>
<name>A0A1B1U7G1_9HELI</name>
<dbReference type="EMBL" id="CP016503">
    <property type="protein sequence ID" value="ANV98723.1"/>
    <property type="molecule type" value="Genomic_DNA"/>
</dbReference>
<comment type="subcellular location">
    <subcellularLocation>
        <location evidence="1">Cell membrane</location>
        <topology evidence="1">Multi-pass membrane protein</topology>
    </subcellularLocation>
</comment>
<feature type="transmembrane region" description="Helical" evidence="6">
    <location>
        <begin position="299"/>
        <end position="324"/>
    </location>
</feature>
<keyword evidence="4 6" id="KW-1133">Transmembrane helix</keyword>